<evidence type="ECO:0000313" key="1">
    <source>
        <dbReference type="EMBL" id="ATI15814.1"/>
    </source>
</evidence>
<dbReference type="Proteomes" id="UP000230824">
    <property type="component" value="Segment"/>
</dbReference>
<dbReference type="GeneID" id="62611784"/>
<dbReference type="KEGG" id="vg:62611784"/>
<dbReference type="RefSeq" id="YP_009984440.1">
    <property type="nucleotide sequence ID" value="NC_052652.1"/>
</dbReference>
<name>A0A291LAD5_9CAUD</name>
<dbReference type="GO" id="GO:0050797">
    <property type="term" value="F:thymidylate synthase (FAD) activity"/>
    <property type="evidence" value="ECO:0007669"/>
    <property type="project" value="InterPro"/>
</dbReference>
<dbReference type="GO" id="GO:0006231">
    <property type="term" value="P:dTMP biosynthetic process"/>
    <property type="evidence" value="ECO:0007669"/>
    <property type="project" value="InterPro"/>
</dbReference>
<accession>A0A291LAD5</accession>
<dbReference type="PROSITE" id="PS51331">
    <property type="entry name" value="THYX"/>
    <property type="match status" value="1"/>
</dbReference>
<dbReference type="Gene3D" id="3.30.1360.170">
    <property type="match status" value="1"/>
</dbReference>
<dbReference type="Pfam" id="PF02511">
    <property type="entry name" value="Thy1"/>
    <property type="match status" value="1"/>
</dbReference>
<dbReference type="SUPFAM" id="SSF69796">
    <property type="entry name" value="Thymidylate synthase-complementing protein Thy1"/>
    <property type="match status" value="1"/>
</dbReference>
<protein>
    <submittedName>
        <fullName evidence="1">Putative thymidylate synthase</fullName>
    </submittedName>
</protein>
<proteinExistence type="predicted"/>
<evidence type="ECO:0000313" key="2">
    <source>
        <dbReference type="Proteomes" id="UP000230824"/>
    </source>
</evidence>
<reference evidence="1 2" key="1">
    <citation type="submission" date="2017-09" db="EMBL/GenBank/DDBJ databases">
        <title>Phage vB_EcoM_PHB05 against multidrug-resistant shiga toxin-producing Escherichia.</title>
        <authorList>
            <person name="Chen Y."/>
            <person name="Song J."/>
            <person name="Wu B."/>
        </authorList>
    </citation>
    <scope>NUCLEOTIDE SEQUENCE [LARGE SCALE GENOMIC DNA]</scope>
    <source>
        <strain evidence="1">Wastewater</strain>
    </source>
</reference>
<dbReference type="InterPro" id="IPR036098">
    <property type="entry name" value="Thymidylate_synthase_ThyX_sf"/>
</dbReference>
<organism evidence="1 2">
    <name type="scientific">Escherichia phage vB_EcoM_PHB05</name>
    <dbReference type="NCBI Taxonomy" id="2041347"/>
    <lineage>
        <taxon>Viruses</taxon>
        <taxon>Duplodnaviria</taxon>
        <taxon>Heunggongvirae</taxon>
        <taxon>Uroviricota</taxon>
        <taxon>Caudoviricetes</taxon>
        <taxon>Stephanstirmvirinae</taxon>
        <taxon>Justusliebigvirus</taxon>
        <taxon>Justusliebigvirus PHB05</taxon>
    </lineage>
</organism>
<keyword evidence="2" id="KW-1185">Reference proteome</keyword>
<dbReference type="EMBL" id="MF805809">
    <property type="protein sequence ID" value="ATI15814.1"/>
    <property type="molecule type" value="Genomic_DNA"/>
</dbReference>
<sequence length="323" mass="36935">MTNSISAKIIAHSQTSEGKDIVTFELEYPRIIHSELMTHRLFSRNAASSRAIPVKTLIEMVRQSPARPYRFGANQPGMQDKGTDHDALIDAGYTAKEWWDLAALSAARFAEEFALAGYHKQVANRLLEPFQRMKTVVTTTELENFLWLRVDADADPTIEALAKEIKKLYESSEPYLLFPGEWHTPYVNRDRDPETGMIRYFLGETFSNEKMLTEDEAKAISASCCAQVSYRKLNDTKDKALDIYSRLLSGQKVHASPFEHQATPMKEMDLSGLKQQKGGINIPPFPSSWEEGITHMDRKHRLWSGNFCGWIQHRQLLTNHTKW</sequence>
<dbReference type="GO" id="GO:0050660">
    <property type="term" value="F:flavin adenine dinucleotide binding"/>
    <property type="evidence" value="ECO:0007669"/>
    <property type="project" value="InterPro"/>
</dbReference>
<dbReference type="InterPro" id="IPR003669">
    <property type="entry name" value="Thymidylate_synthase_ThyX"/>
</dbReference>